<dbReference type="AlphaFoldDB" id="A0AAN9JA00"/>
<accession>A0AAN9JA00</accession>
<name>A0AAN9JA00_CLITE</name>
<proteinExistence type="predicted"/>
<comment type="caution">
    <text evidence="1">The sequence shown here is derived from an EMBL/GenBank/DDBJ whole genome shotgun (WGS) entry which is preliminary data.</text>
</comment>
<protein>
    <submittedName>
        <fullName evidence="1">Uncharacterized protein</fullName>
    </submittedName>
</protein>
<organism evidence="1 2">
    <name type="scientific">Clitoria ternatea</name>
    <name type="common">Butterfly pea</name>
    <dbReference type="NCBI Taxonomy" id="43366"/>
    <lineage>
        <taxon>Eukaryota</taxon>
        <taxon>Viridiplantae</taxon>
        <taxon>Streptophyta</taxon>
        <taxon>Embryophyta</taxon>
        <taxon>Tracheophyta</taxon>
        <taxon>Spermatophyta</taxon>
        <taxon>Magnoliopsida</taxon>
        <taxon>eudicotyledons</taxon>
        <taxon>Gunneridae</taxon>
        <taxon>Pentapetalae</taxon>
        <taxon>rosids</taxon>
        <taxon>fabids</taxon>
        <taxon>Fabales</taxon>
        <taxon>Fabaceae</taxon>
        <taxon>Papilionoideae</taxon>
        <taxon>50 kb inversion clade</taxon>
        <taxon>NPAAA clade</taxon>
        <taxon>indigoferoid/millettioid clade</taxon>
        <taxon>Phaseoleae</taxon>
        <taxon>Clitoria</taxon>
    </lineage>
</organism>
<gene>
    <name evidence="1" type="ORF">RJT34_17807</name>
</gene>
<evidence type="ECO:0000313" key="1">
    <source>
        <dbReference type="EMBL" id="KAK7294908.1"/>
    </source>
</evidence>
<keyword evidence="2" id="KW-1185">Reference proteome</keyword>
<reference evidence="1 2" key="1">
    <citation type="submission" date="2024-01" db="EMBL/GenBank/DDBJ databases">
        <title>The genomes of 5 underutilized Papilionoideae crops provide insights into root nodulation and disease resistance.</title>
        <authorList>
            <person name="Yuan L."/>
        </authorList>
    </citation>
    <scope>NUCLEOTIDE SEQUENCE [LARGE SCALE GENOMIC DNA]</scope>
    <source>
        <strain evidence="1">LY-2023</strain>
        <tissue evidence="1">Leaf</tissue>
    </source>
</reference>
<dbReference type="Proteomes" id="UP001359559">
    <property type="component" value="Unassembled WGS sequence"/>
</dbReference>
<dbReference type="EMBL" id="JAYKXN010000004">
    <property type="protein sequence ID" value="KAK7294908.1"/>
    <property type="molecule type" value="Genomic_DNA"/>
</dbReference>
<evidence type="ECO:0000313" key="2">
    <source>
        <dbReference type="Proteomes" id="UP001359559"/>
    </source>
</evidence>
<sequence>MFVFVGLLTDRTMFSSVAGLYPFRTLSYLRMDDYPREEKMMAHVISVMPATDDTEKKDIGLAKKLISTFGAACK</sequence>